<feature type="region of interest" description="Disordered" evidence="1">
    <location>
        <begin position="123"/>
        <end position="148"/>
    </location>
</feature>
<reference evidence="3" key="1">
    <citation type="submission" date="2021-02" db="EMBL/GenBank/DDBJ databases">
        <authorList>
            <person name="Dougan E. K."/>
            <person name="Rhodes N."/>
            <person name="Thang M."/>
            <person name="Chan C."/>
        </authorList>
    </citation>
    <scope>NUCLEOTIDE SEQUENCE</scope>
</reference>
<dbReference type="CDD" id="cd00201">
    <property type="entry name" value="WW"/>
    <property type="match status" value="1"/>
</dbReference>
<gene>
    <name evidence="3" type="ORF">PGLA2088_LOCUS44427</name>
</gene>
<feature type="region of interest" description="Disordered" evidence="1">
    <location>
        <begin position="342"/>
        <end position="402"/>
    </location>
</feature>
<feature type="compositionally biased region" description="Basic residues" evidence="1">
    <location>
        <begin position="355"/>
        <end position="384"/>
    </location>
</feature>
<dbReference type="PROSITE" id="PS50020">
    <property type="entry name" value="WW_DOMAIN_2"/>
    <property type="match status" value="1"/>
</dbReference>
<dbReference type="Proteomes" id="UP000626109">
    <property type="component" value="Unassembled WGS sequence"/>
</dbReference>
<evidence type="ECO:0000256" key="1">
    <source>
        <dbReference type="SAM" id="MobiDB-lite"/>
    </source>
</evidence>
<dbReference type="GO" id="GO:0003676">
    <property type="term" value="F:nucleic acid binding"/>
    <property type="evidence" value="ECO:0007669"/>
    <property type="project" value="InterPro"/>
</dbReference>
<evidence type="ECO:0000313" key="4">
    <source>
        <dbReference type="Proteomes" id="UP000626109"/>
    </source>
</evidence>
<feature type="domain" description="WW" evidence="2">
    <location>
        <begin position="454"/>
        <end position="486"/>
    </location>
</feature>
<dbReference type="InterPro" id="IPR012677">
    <property type="entry name" value="Nucleotide-bd_a/b_plait_sf"/>
</dbReference>
<dbReference type="PROSITE" id="PS01159">
    <property type="entry name" value="WW_DOMAIN_1"/>
    <property type="match status" value="1"/>
</dbReference>
<dbReference type="InterPro" id="IPR001202">
    <property type="entry name" value="WW_dom"/>
</dbReference>
<dbReference type="Gene3D" id="3.30.70.330">
    <property type="match status" value="1"/>
</dbReference>
<accession>A0A813LF47</accession>
<dbReference type="InterPro" id="IPR036020">
    <property type="entry name" value="WW_dom_sf"/>
</dbReference>
<dbReference type="AlphaFoldDB" id="A0A813LF47"/>
<dbReference type="SUPFAM" id="SSF51045">
    <property type="entry name" value="WW domain"/>
    <property type="match status" value="1"/>
</dbReference>
<name>A0A813LF47_POLGL</name>
<proteinExistence type="predicted"/>
<dbReference type="CDD" id="cd00590">
    <property type="entry name" value="RRM_SF"/>
    <property type="match status" value="1"/>
</dbReference>
<evidence type="ECO:0000259" key="2">
    <source>
        <dbReference type="PROSITE" id="PS50020"/>
    </source>
</evidence>
<dbReference type="EMBL" id="CAJNNW010035197">
    <property type="protein sequence ID" value="CAE8726262.1"/>
    <property type="molecule type" value="Genomic_DNA"/>
</dbReference>
<dbReference type="SUPFAM" id="SSF54928">
    <property type="entry name" value="RNA-binding domain, RBD"/>
    <property type="match status" value="1"/>
</dbReference>
<evidence type="ECO:0000313" key="3">
    <source>
        <dbReference type="EMBL" id="CAE8726262.1"/>
    </source>
</evidence>
<dbReference type="Gene3D" id="2.20.70.10">
    <property type="match status" value="1"/>
</dbReference>
<protein>
    <recommendedName>
        <fullName evidence="2">WW domain-containing protein</fullName>
    </recommendedName>
</protein>
<feature type="region of interest" description="Disordered" evidence="1">
    <location>
        <begin position="418"/>
        <end position="446"/>
    </location>
</feature>
<sequence length="501" mass="53185">MGVSSAMNGIANAMGGSPLGNAAFLLCGVDISCLAPIPQPDAETQQKYEAMGLPDPVAFAALTALGAIKDPMAMLNDMMDAAQARIDLEAAAAKQADLESGKGPMLGILPGKSFVEAFQELQKRQQVGGQPADDRTGPRGGYAGAGAAQRSYAGEAADSAELERLAKQANEAADQAWAARAAAGSAGSDAANGRGVAQAFASGADDEAEAEEAPPRPVGFTLSSLLTGRAPAASDAAALLLAPPVEKVCIKLPPGTSESAVRLECARHGAVTSVILEADCSTAYVSFATSEMAVMAVRRMSNKPGVLGGSEGVQIKLISEIPENIRLASVALAVPTLEEPPVDPAELPEYLRPREVRKRSRSQSGRKRASRSTRRRKRKSRSVKRWLDRSRSHSHTATGQYIRATGCSSTVRWWEKKREGSSDSDRSAGNARAEKAKKAKKAEADLAARRPRQVGIKGYWAQFVQNGSSYYYHIRTGQTTWERPRDFEDAVTPKRPTNIVL</sequence>
<comment type="caution">
    <text evidence="3">The sequence shown here is derived from an EMBL/GenBank/DDBJ whole genome shotgun (WGS) entry which is preliminary data.</text>
</comment>
<organism evidence="3 4">
    <name type="scientific">Polarella glacialis</name>
    <name type="common">Dinoflagellate</name>
    <dbReference type="NCBI Taxonomy" id="89957"/>
    <lineage>
        <taxon>Eukaryota</taxon>
        <taxon>Sar</taxon>
        <taxon>Alveolata</taxon>
        <taxon>Dinophyceae</taxon>
        <taxon>Suessiales</taxon>
        <taxon>Suessiaceae</taxon>
        <taxon>Polarella</taxon>
    </lineage>
</organism>
<dbReference type="InterPro" id="IPR035979">
    <property type="entry name" value="RBD_domain_sf"/>
</dbReference>